<evidence type="ECO:0000313" key="2">
    <source>
        <dbReference type="Proteomes" id="UP001610706"/>
    </source>
</evidence>
<gene>
    <name evidence="1" type="ORF">AB9R89_14590</name>
</gene>
<dbReference type="RefSeq" id="WP_395545916.1">
    <property type="nucleotide sequence ID" value="NZ_CP166302.1"/>
</dbReference>
<keyword evidence="2" id="KW-1185">Reference proteome</keyword>
<protein>
    <recommendedName>
        <fullName evidence="3">Apea-like HEPN domain-containing protein</fullName>
    </recommendedName>
</protein>
<organism evidence="1 2">
    <name type="scientific">Oceanimonas smirnovii</name>
    <dbReference type="NCBI Taxonomy" id="264574"/>
    <lineage>
        <taxon>Bacteria</taxon>
        <taxon>Pseudomonadati</taxon>
        <taxon>Pseudomonadota</taxon>
        <taxon>Gammaproteobacteria</taxon>
        <taxon>Aeromonadales</taxon>
        <taxon>Aeromonadaceae</taxon>
        <taxon>Oceanimonas</taxon>
    </lineage>
</organism>
<evidence type="ECO:0000313" key="1">
    <source>
        <dbReference type="EMBL" id="MFH7566536.1"/>
    </source>
</evidence>
<dbReference type="EMBL" id="JBGFTR010000035">
    <property type="protein sequence ID" value="MFH7566536.1"/>
    <property type="molecule type" value="Genomic_DNA"/>
</dbReference>
<comment type="caution">
    <text evidence="1">The sequence shown here is derived from an EMBL/GenBank/DDBJ whole genome shotgun (WGS) entry which is preliminary data.</text>
</comment>
<reference evidence="1 2" key="1">
    <citation type="submission" date="2024-08" db="EMBL/GenBank/DDBJ databases">
        <title>Oceanimonas smirnovii Genome sequencing and assembly.</title>
        <authorList>
            <person name="Tang B."/>
        </authorList>
    </citation>
    <scope>NUCLEOTIDE SEQUENCE [LARGE SCALE GENOMIC DNA]</scope>
    <source>
        <strain evidence="1 2">OS2020-119</strain>
    </source>
</reference>
<evidence type="ECO:0008006" key="3">
    <source>
        <dbReference type="Google" id="ProtNLM"/>
    </source>
</evidence>
<dbReference type="Proteomes" id="UP001610706">
    <property type="component" value="Unassembled WGS sequence"/>
</dbReference>
<accession>A0ABW7P5I7</accession>
<sequence length="356" mass="41060">MALPKPRKDITKLLISTPSHFVGGYEHEAFRVVVANENLGVKSARLDERTYRQYLEVTVETPEYKNDAIAIPDYSQIGENFCIAMSVLFGKVFDSHGLMQQHGWAYLPDINTSHKIHNKNLTINSSTPRADYGIELNIENIELVQDVLFQHDEDTVDAHSTFWYAGRFYVQSLRIVEENPELAFLSLITTGEILASYFKYDTDDLLDDDSKTLLEHLKNLGEEGEQLHKKVSKKLMGISEAFCKFLIDCMDDEFFERTEAKNDYEKLTKCDIKQRLKAAYNLRSKYVHAGKMPSGWMSVDYLNNNEEVHHGAPVLEDKEMKKTVKRSPTFIGMERIIRYSLIKFLIQTNVIKEIKL</sequence>
<proteinExistence type="predicted"/>
<name>A0ABW7P5I7_9GAMM</name>